<organism evidence="2 3">
    <name type="scientific">Protopolystoma xenopodis</name>
    <dbReference type="NCBI Taxonomy" id="117903"/>
    <lineage>
        <taxon>Eukaryota</taxon>
        <taxon>Metazoa</taxon>
        <taxon>Spiralia</taxon>
        <taxon>Lophotrochozoa</taxon>
        <taxon>Platyhelminthes</taxon>
        <taxon>Monogenea</taxon>
        <taxon>Polyopisthocotylea</taxon>
        <taxon>Polystomatidea</taxon>
        <taxon>Polystomatidae</taxon>
        <taxon>Protopolystoma</taxon>
    </lineage>
</organism>
<evidence type="ECO:0000256" key="1">
    <source>
        <dbReference type="SAM" id="MobiDB-lite"/>
    </source>
</evidence>
<evidence type="ECO:0000313" key="3">
    <source>
        <dbReference type="Proteomes" id="UP000784294"/>
    </source>
</evidence>
<accession>A0A3S5FFB9</accession>
<comment type="caution">
    <text evidence="2">The sequence shown here is derived from an EMBL/GenBank/DDBJ whole genome shotgun (WGS) entry which is preliminary data.</text>
</comment>
<gene>
    <name evidence="2" type="ORF">PXEA_LOCUS24256</name>
</gene>
<name>A0A3S5FFB9_9PLAT</name>
<protein>
    <submittedName>
        <fullName evidence="2">Uncharacterized protein</fullName>
    </submittedName>
</protein>
<proteinExistence type="predicted"/>
<evidence type="ECO:0000313" key="2">
    <source>
        <dbReference type="EMBL" id="VEL30816.1"/>
    </source>
</evidence>
<keyword evidence="3" id="KW-1185">Reference proteome</keyword>
<feature type="region of interest" description="Disordered" evidence="1">
    <location>
        <begin position="1"/>
        <end position="21"/>
    </location>
</feature>
<dbReference type="Proteomes" id="UP000784294">
    <property type="component" value="Unassembled WGS sequence"/>
</dbReference>
<dbReference type="EMBL" id="CAAALY010115831">
    <property type="protein sequence ID" value="VEL30816.1"/>
    <property type="molecule type" value="Genomic_DNA"/>
</dbReference>
<dbReference type="AlphaFoldDB" id="A0A3S5FFB9"/>
<sequence length="77" mass="8533">MWRVKQFAQFEAGHEPTDSVPTPAPLAATCVGHDSCQPWREMSPSDMAQLVVNVGCELGQEVERDDRNGMGWVGMTR</sequence>
<reference evidence="2" key="1">
    <citation type="submission" date="2018-11" db="EMBL/GenBank/DDBJ databases">
        <authorList>
            <consortium name="Pathogen Informatics"/>
        </authorList>
    </citation>
    <scope>NUCLEOTIDE SEQUENCE</scope>
</reference>